<dbReference type="EMBL" id="QGKX02001621">
    <property type="protein sequence ID" value="KAF3499840.1"/>
    <property type="molecule type" value="Genomic_DNA"/>
</dbReference>
<dbReference type="AlphaFoldDB" id="A0A8S9N6S5"/>
<name>A0A8S9N6S5_BRACR</name>
<protein>
    <submittedName>
        <fullName evidence="1">Uncharacterized protein</fullName>
    </submittedName>
</protein>
<accession>A0A8S9N6S5</accession>
<comment type="caution">
    <text evidence="1">The sequence shown here is derived from an EMBL/GenBank/DDBJ whole genome shotgun (WGS) entry which is preliminary data.</text>
</comment>
<gene>
    <name evidence="1" type="ORF">F2Q69_00041938</name>
</gene>
<reference evidence="1" key="1">
    <citation type="submission" date="2019-12" db="EMBL/GenBank/DDBJ databases">
        <title>Genome sequencing and annotation of Brassica cretica.</title>
        <authorList>
            <person name="Studholme D.J."/>
            <person name="Sarris P."/>
        </authorList>
    </citation>
    <scope>NUCLEOTIDE SEQUENCE</scope>
    <source>
        <strain evidence="1">PFS-109/04</strain>
        <tissue evidence="1">Leaf</tissue>
    </source>
</reference>
<dbReference type="OrthoDB" id="1043211at2759"/>
<organism evidence="1 2">
    <name type="scientific">Brassica cretica</name>
    <name type="common">Mustard</name>
    <dbReference type="NCBI Taxonomy" id="69181"/>
    <lineage>
        <taxon>Eukaryota</taxon>
        <taxon>Viridiplantae</taxon>
        <taxon>Streptophyta</taxon>
        <taxon>Embryophyta</taxon>
        <taxon>Tracheophyta</taxon>
        <taxon>Spermatophyta</taxon>
        <taxon>Magnoliopsida</taxon>
        <taxon>eudicotyledons</taxon>
        <taxon>Gunneridae</taxon>
        <taxon>Pentapetalae</taxon>
        <taxon>rosids</taxon>
        <taxon>malvids</taxon>
        <taxon>Brassicales</taxon>
        <taxon>Brassicaceae</taxon>
        <taxon>Brassiceae</taxon>
        <taxon>Brassica</taxon>
    </lineage>
</organism>
<evidence type="ECO:0000313" key="1">
    <source>
        <dbReference type="EMBL" id="KAF3499840.1"/>
    </source>
</evidence>
<evidence type="ECO:0000313" key="2">
    <source>
        <dbReference type="Proteomes" id="UP000712600"/>
    </source>
</evidence>
<sequence length="82" mass="9480">MILEDFGMEEDSLADLELSYLLTDLINSSTYPPVINDRQLKNFVVFIKKNVSTRLSVTYKAKAENPNEAEFDLNKVANRFKY</sequence>
<proteinExistence type="predicted"/>
<dbReference type="Proteomes" id="UP000712600">
    <property type="component" value="Unassembled WGS sequence"/>
</dbReference>